<comment type="caution">
    <text evidence="4">The sequence shown here is derived from an EMBL/GenBank/DDBJ whole genome shotgun (WGS) entry which is preliminary data.</text>
</comment>
<sequence>MNAHPPTDAVIADVAPLVVTAARVDDAAALWPLVQQLAATATPDRGAFERTLRDLVDAPTSLVAVARTAAGDVRGYLLAHRQPTFFAGAPVVWVQEVVVDEGSRRGGVGRRLMAHAEAWAAEQRAAYVSLASRRAGDFYAALGYADSATFYKLPLA</sequence>
<name>A0A2M9D115_9CELL</name>
<dbReference type="Proteomes" id="UP000231693">
    <property type="component" value="Unassembled WGS sequence"/>
</dbReference>
<dbReference type="RefSeq" id="WP_239073292.1">
    <property type="nucleotide sequence ID" value="NZ_BOOX01000010.1"/>
</dbReference>
<keyword evidence="2" id="KW-0012">Acyltransferase</keyword>
<keyword evidence="1 4" id="KW-0808">Transferase</keyword>
<dbReference type="AlphaFoldDB" id="A0A2M9D115"/>
<dbReference type="PANTHER" id="PTHR43877">
    <property type="entry name" value="AMINOALKYLPHOSPHONATE N-ACETYLTRANSFERASE-RELATED-RELATED"/>
    <property type="match status" value="1"/>
</dbReference>
<dbReference type="EMBL" id="PGFE01000001">
    <property type="protein sequence ID" value="PJJ77850.1"/>
    <property type="molecule type" value="Genomic_DNA"/>
</dbReference>
<evidence type="ECO:0000259" key="3">
    <source>
        <dbReference type="PROSITE" id="PS51186"/>
    </source>
</evidence>
<evidence type="ECO:0000313" key="4">
    <source>
        <dbReference type="EMBL" id="PJJ77850.1"/>
    </source>
</evidence>
<feature type="domain" description="N-acetyltransferase" evidence="3">
    <location>
        <begin position="17"/>
        <end position="156"/>
    </location>
</feature>
<organism evidence="4 5">
    <name type="scientific">Sediminihabitans luteus</name>
    <dbReference type="NCBI Taxonomy" id="1138585"/>
    <lineage>
        <taxon>Bacteria</taxon>
        <taxon>Bacillati</taxon>
        <taxon>Actinomycetota</taxon>
        <taxon>Actinomycetes</taxon>
        <taxon>Micrococcales</taxon>
        <taxon>Cellulomonadaceae</taxon>
        <taxon>Sediminihabitans</taxon>
    </lineage>
</organism>
<dbReference type="SUPFAM" id="SSF55729">
    <property type="entry name" value="Acyl-CoA N-acyltransferases (Nat)"/>
    <property type="match status" value="1"/>
</dbReference>
<dbReference type="PROSITE" id="PS51186">
    <property type="entry name" value="GNAT"/>
    <property type="match status" value="1"/>
</dbReference>
<dbReference type="InterPro" id="IPR016181">
    <property type="entry name" value="Acyl_CoA_acyltransferase"/>
</dbReference>
<dbReference type="Gene3D" id="3.40.630.30">
    <property type="match status" value="1"/>
</dbReference>
<dbReference type="GO" id="GO:0016747">
    <property type="term" value="F:acyltransferase activity, transferring groups other than amino-acyl groups"/>
    <property type="evidence" value="ECO:0007669"/>
    <property type="project" value="InterPro"/>
</dbReference>
<dbReference type="InterPro" id="IPR000182">
    <property type="entry name" value="GNAT_dom"/>
</dbReference>
<reference evidence="4 5" key="1">
    <citation type="submission" date="2017-11" db="EMBL/GenBank/DDBJ databases">
        <title>Genomic Encyclopedia of Archaeal and Bacterial Type Strains, Phase II (KMG-II): From Individual Species to Whole Genera.</title>
        <authorList>
            <person name="Goeker M."/>
        </authorList>
    </citation>
    <scope>NUCLEOTIDE SEQUENCE [LARGE SCALE GENOMIC DNA]</scope>
    <source>
        <strain evidence="4 5">DSM 25478</strain>
    </source>
</reference>
<accession>A0A2M9D115</accession>
<evidence type="ECO:0000256" key="1">
    <source>
        <dbReference type="ARBA" id="ARBA00022679"/>
    </source>
</evidence>
<protein>
    <submittedName>
        <fullName evidence="4">N-acetylglutamate synthase-like GNAT family acetyltransferase</fullName>
    </submittedName>
</protein>
<dbReference type="Pfam" id="PF00583">
    <property type="entry name" value="Acetyltransf_1"/>
    <property type="match status" value="1"/>
</dbReference>
<gene>
    <name evidence="4" type="ORF">CLV28_1076</name>
</gene>
<proteinExistence type="predicted"/>
<dbReference type="InterPro" id="IPR050832">
    <property type="entry name" value="Bact_Acetyltransf"/>
</dbReference>
<evidence type="ECO:0000256" key="2">
    <source>
        <dbReference type="ARBA" id="ARBA00023315"/>
    </source>
</evidence>
<keyword evidence="5" id="KW-1185">Reference proteome</keyword>
<evidence type="ECO:0000313" key="5">
    <source>
        <dbReference type="Proteomes" id="UP000231693"/>
    </source>
</evidence>